<dbReference type="InterPro" id="IPR029066">
    <property type="entry name" value="PLP-binding_barrel"/>
</dbReference>
<keyword evidence="2" id="KW-0663">Pyridoxal phosphate</keyword>
<dbReference type="AlphaFoldDB" id="A0A939BBF5"/>
<proteinExistence type="predicted"/>
<reference evidence="4" key="1">
    <citation type="submission" date="2020-08" db="EMBL/GenBank/DDBJ databases">
        <authorList>
            <person name="Cejkova D."/>
            <person name="Kubasova T."/>
            <person name="Jahodarova E."/>
            <person name="Rychlik I."/>
        </authorList>
    </citation>
    <scope>NUCLEOTIDE SEQUENCE</scope>
    <source>
        <strain evidence="4">An420c</strain>
    </source>
</reference>
<evidence type="ECO:0000313" key="5">
    <source>
        <dbReference type="Proteomes" id="UP000713880"/>
    </source>
</evidence>
<comment type="caution">
    <text evidence="4">The sequence shown here is derived from an EMBL/GenBank/DDBJ whole genome shotgun (WGS) entry which is preliminary data.</text>
</comment>
<sequence length="404" mass="46294">MDRNRLEYAIVKYGTPLYVFDLDMLEEETERIRRGVGPDLELCYALKANPFLAEKMAELAGKLEICSMGEYRICKALKIPPEKFLISGVLKKEEEIEEILCEEGDRCIYTIESPAQFSRIGQWCETHKKKVTVYLRLSSGNQFGMDQRTLESLFRKKDLYPGLCIKGLHYFSGTQKRSPGQVEKELVMLDRCLNELENIAGEPIETLEYGPGIPVPYFTDQKDETDLFLQTIQSAAGNMRWKGQIVLEMGRALAAGCGYYLTQVLDVKKTEGTNYCIVDGGIHQINYDGQIRGMYRPHLKISPFYPEGKEEEWTVCGALCTAADVLVRKAFLKNLRPGSILIFERAGAYAMTEGMALFLSRELPAVAVYERKEGWRLFRDRTPVFPWNMEDKKTEEKEKNQWKS</sequence>
<dbReference type="InterPro" id="IPR022643">
    <property type="entry name" value="De-COase2_C"/>
</dbReference>
<comment type="cofactor">
    <cofactor evidence="1">
        <name>pyridoxal 5'-phosphate</name>
        <dbReference type="ChEBI" id="CHEBI:597326"/>
    </cofactor>
</comment>
<dbReference type="InterPro" id="IPR009006">
    <property type="entry name" value="Ala_racemase/Decarboxylase_C"/>
</dbReference>
<evidence type="ECO:0000256" key="1">
    <source>
        <dbReference type="ARBA" id="ARBA00001933"/>
    </source>
</evidence>
<dbReference type="EMBL" id="JACJLV010000010">
    <property type="protein sequence ID" value="MBM6826419.1"/>
    <property type="molecule type" value="Genomic_DNA"/>
</dbReference>
<keyword evidence="5" id="KW-1185">Reference proteome</keyword>
<evidence type="ECO:0000313" key="4">
    <source>
        <dbReference type="EMBL" id="MBM6826419.1"/>
    </source>
</evidence>
<dbReference type="PANTHER" id="PTHR43727:SF2">
    <property type="entry name" value="GROUP IV DECARBOXYLASE"/>
    <property type="match status" value="1"/>
</dbReference>
<dbReference type="PANTHER" id="PTHR43727">
    <property type="entry name" value="DIAMINOPIMELATE DECARBOXYLASE"/>
    <property type="match status" value="1"/>
</dbReference>
<dbReference type="SUPFAM" id="SSF50621">
    <property type="entry name" value="Alanine racemase C-terminal domain-like"/>
    <property type="match status" value="1"/>
</dbReference>
<evidence type="ECO:0000256" key="2">
    <source>
        <dbReference type="ARBA" id="ARBA00022898"/>
    </source>
</evidence>
<dbReference type="Gene3D" id="2.40.37.10">
    <property type="entry name" value="Lyase, Ornithine Decarboxylase, Chain A, domain 1"/>
    <property type="match status" value="1"/>
</dbReference>
<dbReference type="SUPFAM" id="SSF51419">
    <property type="entry name" value="PLP-binding barrel"/>
    <property type="match status" value="1"/>
</dbReference>
<protein>
    <submittedName>
        <fullName evidence="4">Alanine racemase</fullName>
    </submittedName>
</protein>
<dbReference type="Pfam" id="PF00278">
    <property type="entry name" value="Orn_DAP_Arg_deC"/>
    <property type="match status" value="1"/>
</dbReference>
<feature type="domain" description="Orn/DAP/Arg decarboxylase 2 C-terminal" evidence="3">
    <location>
        <begin position="102"/>
        <end position="347"/>
    </location>
</feature>
<dbReference type="RefSeq" id="WP_204908467.1">
    <property type="nucleotide sequence ID" value="NZ_JACJLV010000010.1"/>
</dbReference>
<dbReference type="Proteomes" id="UP000713880">
    <property type="component" value="Unassembled WGS sequence"/>
</dbReference>
<evidence type="ECO:0000259" key="3">
    <source>
        <dbReference type="Pfam" id="PF00278"/>
    </source>
</evidence>
<reference evidence="4" key="2">
    <citation type="journal article" date="2021" name="Sci. Rep.">
        <title>The distribution of antibiotic resistance genes in chicken gut microbiota commensals.</title>
        <authorList>
            <person name="Juricova H."/>
            <person name="Matiasovicova J."/>
            <person name="Kubasova T."/>
            <person name="Cejkova D."/>
            <person name="Rychlik I."/>
        </authorList>
    </citation>
    <scope>NUCLEOTIDE SEQUENCE</scope>
    <source>
        <strain evidence="4">An420c</strain>
    </source>
</reference>
<accession>A0A939BBF5</accession>
<name>A0A939BBF5_9CLOT</name>
<gene>
    <name evidence="4" type="ORF">H6A13_04755</name>
</gene>
<dbReference type="GO" id="GO:0008836">
    <property type="term" value="F:diaminopimelate decarboxylase activity"/>
    <property type="evidence" value="ECO:0007669"/>
    <property type="project" value="TreeGrafter"/>
</dbReference>
<organism evidence="4 5">
    <name type="scientific">Mordavella massiliensis</name>
    <dbReference type="NCBI Taxonomy" id="1871024"/>
    <lineage>
        <taxon>Bacteria</taxon>
        <taxon>Bacillati</taxon>
        <taxon>Bacillota</taxon>
        <taxon>Clostridia</taxon>
        <taxon>Eubacteriales</taxon>
        <taxon>Clostridiaceae</taxon>
        <taxon>Mordavella</taxon>
    </lineage>
</organism>
<dbReference type="Gene3D" id="3.20.20.10">
    <property type="entry name" value="Alanine racemase"/>
    <property type="match status" value="1"/>
</dbReference>
<dbReference type="GO" id="GO:0009089">
    <property type="term" value="P:lysine biosynthetic process via diaminopimelate"/>
    <property type="evidence" value="ECO:0007669"/>
    <property type="project" value="TreeGrafter"/>
</dbReference>